<evidence type="ECO:0000256" key="1">
    <source>
        <dbReference type="ARBA" id="ARBA00004613"/>
    </source>
</evidence>
<dbReference type="GO" id="GO:0008237">
    <property type="term" value="F:metallopeptidase activity"/>
    <property type="evidence" value="ECO:0007669"/>
    <property type="project" value="InterPro"/>
</dbReference>
<evidence type="ECO:0000259" key="12">
    <source>
        <dbReference type="Pfam" id="PF17210"/>
    </source>
</evidence>
<dbReference type="SUPFAM" id="SSF69318">
    <property type="entry name" value="Integrin alpha N-terminal domain"/>
    <property type="match status" value="2"/>
</dbReference>
<dbReference type="PANTHER" id="PTHR46580:SF2">
    <property type="entry name" value="MAM DOMAIN-CONTAINING PROTEIN"/>
    <property type="match status" value="1"/>
</dbReference>
<evidence type="ECO:0000256" key="6">
    <source>
        <dbReference type="ARBA" id="ARBA00022801"/>
    </source>
</evidence>
<dbReference type="InterPro" id="IPR013517">
    <property type="entry name" value="FG-GAP"/>
</dbReference>
<comment type="similarity">
    <text evidence="2 8 9">Belongs to the peptidase S8 family.</text>
</comment>
<evidence type="ECO:0000256" key="7">
    <source>
        <dbReference type="ARBA" id="ARBA00022825"/>
    </source>
</evidence>
<evidence type="ECO:0000256" key="9">
    <source>
        <dbReference type="RuleBase" id="RU003355"/>
    </source>
</evidence>
<dbReference type="Pfam" id="PF13517">
    <property type="entry name" value="FG-GAP_3"/>
    <property type="match status" value="1"/>
</dbReference>
<organism evidence="13 14">
    <name type="scientific">[Phormidium ambiguum] IAM M-71</name>
    <dbReference type="NCBI Taxonomy" id="454136"/>
    <lineage>
        <taxon>Bacteria</taxon>
        <taxon>Bacillati</taxon>
        <taxon>Cyanobacteriota</taxon>
        <taxon>Cyanophyceae</taxon>
        <taxon>Oscillatoriophycideae</taxon>
        <taxon>Aerosakkonematales</taxon>
        <taxon>Aerosakkonemataceae</taxon>
        <taxon>Floridanema</taxon>
    </lineage>
</organism>
<evidence type="ECO:0000256" key="3">
    <source>
        <dbReference type="ARBA" id="ARBA00022525"/>
    </source>
</evidence>
<feature type="active site" description="Charge relay system" evidence="8">
    <location>
        <position position="934"/>
    </location>
</feature>
<dbReference type="STRING" id="454136.NIES2119_04660"/>
<feature type="active site" description="Charge relay system" evidence="8">
    <location>
        <position position="892"/>
    </location>
</feature>
<keyword evidence="3" id="KW-0964">Secreted</keyword>
<dbReference type="Pfam" id="PF00082">
    <property type="entry name" value="Peptidase_S8"/>
    <property type="match status" value="1"/>
</dbReference>
<feature type="domain" description="SD-repeat containing protein B" evidence="12">
    <location>
        <begin position="747"/>
        <end position="828"/>
    </location>
</feature>
<dbReference type="InterPro" id="IPR013783">
    <property type="entry name" value="Ig-like_fold"/>
</dbReference>
<dbReference type="Gene3D" id="3.40.390.10">
    <property type="entry name" value="Collagenase (Catalytic Domain)"/>
    <property type="match status" value="1"/>
</dbReference>
<evidence type="ECO:0000313" key="14">
    <source>
        <dbReference type="Proteomes" id="UP000185860"/>
    </source>
</evidence>
<evidence type="ECO:0008006" key="15">
    <source>
        <dbReference type="Google" id="ProtNLM"/>
    </source>
</evidence>
<keyword evidence="7 8" id="KW-0720">Serine protease</keyword>
<dbReference type="PRINTS" id="PR00723">
    <property type="entry name" value="SUBTILISIN"/>
</dbReference>
<proteinExistence type="inferred from homology"/>
<keyword evidence="4 8" id="KW-0645">Protease</keyword>
<keyword evidence="6 8" id="KW-0378">Hydrolase</keyword>
<dbReference type="InterPro" id="IPR000209">
    <property type="entry name" value="Peptidase_S8/S53_dom"/>
</dbReference>
<gene>
    <name evidence="13" type="ORF">NIES2119_04660</name>
</gene>
<dbReference type="Gene3D" id="2.130.10.130">
    <property type="entry name" value="Integrin alpha, N-terminal"/>
    <property type="match status" value="1"/>
</dbReference>
<dbReference type="InterPro" id="IPR033764">
    <property type="entry name" value="Sdr_B"/>
</dbReference>
<sequence length="1522" mass="162308">MEQLTNSELLPSWWDESYYLYKNPDVAAEVKKGSLESGYKHFVEYGIKEGRDPNSGFNTQYYLDKNRDVAEAVRNGTIASAFEHWLLYGQQENRQATPDRIIIPQQTQEKLSLNDREVDSAIPLPSNQSLIDKANVTALDSNLNSVIANITKSVNAESLPIKPTKVPEQPQFIEGSQIEVRADETNVFTKVLPPVSFTSEPEIENSTINVTYNGFTPQAQAAFEYAVDIWESLIESPVPIEVVANWTPLGSGILGSAGPNYLTRDFSGAPTANTWYAAALANKLAGTDLDTSETDITANFNSNFSNWYLGTDGNTPAGQYDFVSVVLHELGHGLGFLGSMSVNGGQGGWGYGTSYPAIYDRFAVNGSDQSLINTTLFPNPSVELANELQSDNLFFNGSNAVAGNNGNNPKLYAPATWRPGSSYSHLDEATYTAGNINSLMTPAFSAAEAIHDPGPITLGIFKDTGWTVDDTVGPVNDYFVDRITLANRSTTGTNVNGTKETGEPNHGGNLGGKSVWWSWTAPASGKFTLSTAGSNFDTLLGLYTGSDVAGLTEIGGNDDSNGTSQSQVTFDAVAGTAYQIAVDGFKYYGSEAFSGNIALQLAPTNDNFVNLFTLSGSSASAIGSNVFASKESGEPNHAYIPGGKSVWWSWTAPYSGNVTFSTAGSDFDTLLGVYTGANVAGLNFIAGNDDSNGTYQSQVTFNAVAGTDYKIAVDGFGFGSGETASAGAIALNLEQDIPETGEIHGLKWNDLDGDSTRDPEEPGLSGWTIYLDQNRNGVLDTGETSATTDSSGNYAFTGLAAGTYTVAEVMQEGWEQTYPNVSDESSTEPIAISTTNSPVPISTYGEVVKSSSDEEINPLTDVSGPLINLDDFRADPRFAGINGNGFSTVILDTGIDLNHSYFGPDSNADGVADRIVYQYDFADGDADASDRDGHGSNVSSIVASSDSVHTGMAPGADIIHLKVFEDSGAGYFSYIEQALQWVVANADTYNIASVNMSLGDSQNWNTGQTLYGISDEIAALAARDVMVVSAAGNDFYGFGGDQGVSYPAADPNSLAVGAAYDSNAGSFTYSSGAQAYTTGADRIAPFSQRHSTLTSIFAPGAPITGAGPTGGTVTIHGTSQAAPHIAGIAALAQQLAEQTIDRRLTLDEFQNLLSTTGVTINDGDDEDDNVVNTGLNFKRVDMMALGEAILAMDDDTPPGTHTVHLNPGEVVTGKDFGNKLSDDSSPFINPQTPNWKVQATKDFNGDGKGDIFWRDESNGDNQLWLMNGRTSSSENINALYSNWEVQGVNDFNSDSKADILWRDPATGQNTLWLMDGATVNSATAINPAAINWQVEATDDFNGDGKADIFWHDPVTGQNALWLMDGSTRIDSGNFSGARTAWQVEATDDFNGDGKADILWRNASTGQNSIWLMDGLSVITGRNITGAQLNWEVESTDDFNSDGKADIVWRKATTGENQVWLVDGTTVTSLENISSAASNWQIQGTSDFNNDSNSDILWRDPATGQNAMWLMNGLNNPTGPLLV</sequence>
<comment type="caution">
    <text evidence="13">The sequence shown here is derived from an EMBL/GenBank/DDBJ whole genome shotgun (WGS) entry which is preliminary data.</text>
</comment>
<dbReference type="Gene3D" id="2.60.40.10">
    <property type="entry name" value="Immunoglobulins"/>
    <property type="match status" value="1"/>
</dbReference>
<dbReference type="GO" id="GO:0004252">
    <property type="term" value="F:serine-type endopeptidase activity"/>
    <property type="evidence" value="ECO:0007669"/>
    <property type="project" value="UniProtKB-UniRule"/>
</dbReference>
<dbReference type="InterPro" id="IPR023827">
    <property type="entry name" value="Peptidase_S8_Asp-AS"/>
</dbReference>
<evidence type="ECO:0000259" key="11">
    <source>
        <dbReference type="Pfam" id="PF00082"/>
    </source>
</evidence>
<evidence type="ECO:0000313" key="13">
    <source>
        <dbReference type="EMBL" id="OKH40211.1"/>
    </source>
</evidence>
<dbReference type="PROSITE" id="PS00136">
    <property type="entry name" value="SUBTILASE_ASP"/>
    <property type="match status" value="1"/>
</dbReference>
<dbReference type="PROSITE" id="PS00137">
    <property type="entry name" value="SUBTILASE_HIS"/>
    <property type="match status" value="1"/>
</dbReference>
<dbReference type="GO" id="GO:0006508">
    <property type="term" value="P:proteolysis"/>
    <property type="evidence" value="ECO:0007669"/>
    <property type="project" value="UniProtKB-KW"/>
</dbReference>
<dbReference type="InterPro" id="IPR024079">
    <property type="entry name" value="MetalloPept_cat_dom_sf"/>
</dbReference>
<dbReference type="Pfam" id="PF17210">
    <property type="entry name" value="SdrD_B"/>
    <property type="match status" value="1"/>
</dbReference>
<dbReference type="InterPro" id="IPR036852">
    <property type="entry name" value="Peptidase_S8/S53_dom_sf"/>
</dbReference>
<feature type="domain" description="Peptidase S8/S53" evidence="11">
    <location>
        <begin position="883"/>
        <end position="1157"/>
    </location>
</feature>
<dbReference type="PROSITE" id="PS00138">
    <property type="entry name" value="SUBTILASE_SER"/>
    <property type="match status" value="1"/>
</dbReference>
<evidence type="ECO:0000256" key="5">
    <source>
        <dbReference type="ARBA" id="ARBA00022729"/>
    </source>
</evidence>
<dbReference type="SUPFAM" id="SSF55486">
    <property type="entry name" value="Metalloproteases ('zincins'), catalytic domain"/>
    <property type="match status" value="2"/>
</dbReference>
<dbReference type="Gene3D" id="3.40.50.200">
    <property type="entry name" value="Peptidase S8/S53 domain"/>
    <property type="match status" value="1"/>
</dbReference>
<dbReference type="RefSeq" id="WP_073592274.1">
    <property type="nucleotide sequence ID" value="NZ_MRCE01000003.1"/>
</dbReference>
<comment type="subcellular location">
    <subcellularLocation>
        <location evidence="1">Secreted</location>
    </subcellularLocation>
</comment>
<dbReference type="InterPro" id="IPR023828">
    <property type="entry name" value="Peptidase_S8_Ser-AS"/>
</dbReference>
<dbReference type="EMBL" id="MRCE01000003">
    <property type="protein sequence ID" value="OKH40211.1"/>
    <property type="molecule type" value="Genomic_DNA"/>
</dbReference>
<dbReference type="SUPFAM" id="SSF117074">
    <property type="entry name" value="Hypothetical protein PA1324"/>
    <property type="match status" value="1"/>
</dbReference>
<feature type="region of interest" description="Disordered" evidence="10">
    <location>
        <begin position="819"/>
        <end position="838"/>
    </location>
</feature>
<dbReference type="InterPro" id="IPR015500">
    <property type="entry name" value="Peptidase_S8_subtilisin-rel"/>
</dbReference>
<reference evidence="13 14" key="1">
    <citation type="submission" date="2016-11" db="EMBL/GenBank/DDBJ databases">
        <title>Draft Genome Sequences of Nine Cyanobacterial Strains from Diverse Habitats.</title>
        <authorList>
            <person name="Zhu T."/>
            <person name="Hou S."/>
            <person name="Lu X."/>
            <person name="Hess W.R."/>
        </authorList>
    </citation>
    <scope>NUCLEOTIDE SEQUENCE [LARGE SCALE GENOMIC DNA]</scope>
    <source>
        <strain evidence="13 14">IAM M-71</strain>
    </source>
</reference>
<evidence type="ECO:0000256" key="2">
    <source>
        <dbReference type="ARBA" id="ARBA00011073"/>
    </source>
</evidence>
<dbReference type="GO" id="GO:0005576">
    <property type="term" value="C:extracellular region"/>
    <property type="evidence" value="ECO:0007669"/>
    <property type="project" value="UniProtKB-SubCell"/>
</dbReference>
<dbReference type="SUPFAM" id="SSF52743">
    <property type="entry name" value="Subtilisin-like"/>
    <property type="match status" value="1"/>
</dbReference>
<dbReference type="InterPro" id="IPR022398">
    <property type="entry name" value="Peptidase_S8_His-AS"/>
</dbReference>
<evidence type="ECO:0000256" key="4">
    <source>
        <dbReference type="ARBA" id="ARBA00022670"/>
    </source>
</evidence>
<dbReference type="InterPro" id="IPR028994">
    <property type="entry name" value="Integrin_alpha_N"/>
</dbReference>
<accession>A0A1U7IRY8</accession>
<name>A0A1U7IRY8_9CYAN</name>
<protein>
    <recommendedName>
        <fullName evidence="15">Peptidase S8/S53 domain-containing protein</fullName>
    </recommendedName>
</protein>
<dbReference type="PANTHER" id="PTHR46580">
    <property type="entry name" value="SENSOR KINASE-RELATED"/>
    <property type="match status" value="1"/>
</dbReference>
<evidence type="ECO:0000256" key="10">
    <source>
        <dbReference type="SAM" id="MobiDB-lite"/>
    </source>
</evidence>
<feature type="active site" description="Charge relay system" evidence="8">
    <location>
        <position position="1119"/>
    </location>
</feature>
<keyword evidence="5" id="KW-0732">Signal</keyword>
<dbReference type="OrthoDB" id="502520at2"/>
<dbReference type="PROSITE" id="PS51892">
    <property type="entry name" value="SUBTILASE"/>
    <property type="match status" value="1"/>
</dbReference>
<evidence type="ECO:0000256" key="8">
    <source>
        <dbReference type="PROSITE-ProRule" id="PRU01240"/>
    </source>
</evidence>
<dbReference type="Proteomes" id="UP000185860">
    <property type="component" value="Unassembled WGS sequence"/>
</dbReference>